<dbReference type="InterPro" id="IPR001387">
    <property type="entry name" value="Cro/C1-type_HTH"/>
</dbReference>
<gene>
    <name evidence="2" type="ORF">NNJEOMEG_02202</name>
</gene>
<dbReference type="Gene3D" id="1.10.260.40">
    <property type="entry name" value="lambda repressor-like DNA-binding domains"/>
    <property type="match status" value="1"/>
</dbReference>
<dbReference type="Gene3D" id="3.30.2020.10">
    <property type="entry name" value="NE0471-like N-terminal domain"/>
    <property type="match status" value="1"/>
</dbReference>
<dbReference type="Proteomes" id="UP000494245">
    <property type="component" value="Unassembled WGS sequence"/>
</dbReference>
<dbReference type="InterPro" id="IPR036782">
    <property type="entry name" value="NE0471-like_N"/>
</dbReference>
<dbReference type="RefSeq" id="WP_173084353.1">
    <property type="nucleotide sequence ID" value="NZ_BLTE01000009.1"/>
</dbReference>
<keyword evidence="3" id="KW-1185">Reference proteome</keyword>
<name>A0A6V8LVM8_9BACT</name>
<organism evidence="2 3">
    <name type="scientific">Fundidesulfovibrio magnetotacticus</name>
    <dbReference type="NCBI Taxonomy" id="2730080"/>
    <lineage>
        <taxon>Bacteria</taxon>
        <taxon>Pseudomonadati</taxon>
        <taxon>Thermodesulfobacteriota</taxon>
        <taxon>Desulfovibrionia</taxon>
        <taxon>Desulfovibrionales</taxon>
        <taxon>Desulfovibrionaceae</taxon>
        <taxon>Fundidesulfovibrio</taxon>
    </lineage>
</organism>
<dbReference type="EMBL" id="BLTE01000009">
    <property type="protein sequence ID" value="GFK94358.1"/>
    <property type="molecule type" value="Genomic_DNA"/>
</dbReference>
<accession>A0A6V8LVM8</accession>
<dbReference type="PROSITE" id="PS50943">
    <property type="entry name" value="HTH_CROC1"/>
    <property type="match status" value="1"/>
</dbReference>
<evidence type="ECO:0000259" key="1">
    <source>
        <dbReference type="PROSITE" id="PS50943"/>
    </source>
</evidence>
<dbReference type="SUPFAM" id="SSF47413">
    <property type="entry name" value="lambda repressor-like DNA-binding domains"/>
    <property type="match status" value="1"/>
</dbReference>
<reference evidence="2 3" key="2">
    <citation type="submission" date="2020-05" db="EMBL/GenBank/DDBJ databases">
        <title>Draft genome sequence of Desulfovibrio sp. strainFSS-1.</title>
        <authorList>
            <person name="Shimoshige H."/>
            <person name="Kobayashi H."/>
            <person name="Maekawa T."/>
        </authorList>
    </citation>
    <scope>NUCLEOTIDE SEQUENCE [LARGE SCALE GENOMIC DNA]</scope>
    <source>
        <strain evidence="2 3">SIID29052-01</strain>
    </source>
</reference>
<dbReference type="CDD" id="cd00093">
    <property type="entry name" value="HTH_XRE"/>
    <property type="match status" value="1"/>
</dbReference>
<protein>
    <recommendedName>
        <fullName evidence="1">HTH cro/C1-type domain-containing protein</fullName>
    </recommendedName>
</protein>
<comment type="caution">
    <text evidence="2">The sequence shown here is derived from an EMBL/GenBank/DDBJ whole genome shotgun (WGS) entry which is preliminary data.</text>
</comment>
<dbReference type="AlphaFoldDB" id="A0A6V8LVM8"/>
<dbReference type="SUPFAM" id="SSF143880">
    <property type="entry name" value="NE0471 N-terminal domain-like"/>
    <property type="match status" value="1"/>
</dbReference>
<dbReference type="GO" id="GO:0003677">
    <property type="term" value="F:DNA binding"/>
    <property type="evidence" value="ECO:0007669"/>
    <property type="project" value="InterPro"/>
</dbReference>
<dbReference type="Pfam" id="PF13560">
    <property type="entry name" value="HTH_31"/>
    <property type="match status" value="1"/>
</dbReference>
<dbReference type="SMART" id="SM00530">
    <property type="entry name" value="HTH_XRE"/>
    <property type="match status" value="1"/>
</dbReference>
<sequence>MKRVPWPFGPKAIAAVEPLPEQTLAVSWADGSRSTISLAVWIESKGIHRLRNPELFAKAHVGEYGSTVAFLDDDLEIDSVHLQLLESEQRGAPLTPDGLRRWRERHGLTQAQAARELGVSPRQWQNYESGASFLPWTLALACAGWTAMRDRAA</sequence>
<proteinExistence type="predicted"/>
<evidence type="ECO:0000313" key="2">
    <source>
        <dbReference type="EMBL" id="GFK94358.1"/>
    </source>
</evidence>
<feature type="domain" description="HTH cro/C1-type" evidence="1">
    <location>
        <begin position="99"/>
        <end position="130"/>
    </location>
</feature>
<dbReference type="InterPro" id="IPR010982">
    <property type="entry name" value="Lambda_DNA-bd_dom_sf"/>
</dbReference>
<reference evidence="2 3" key="1">
    <citation type="submission" date="2020-04" db="EMBL/GenBank/DDBJ databases">
        <authorList>
            <consortium name="Desulfovibrio sp. FSS-1 genome sequencing consortium"/>
            <person name="Shimoshige H."/>
            <person name="Kobayashi H."/>
            <person name="Maekawa T."/>
        </authorList>
    </citation>
    <scope>NUCLEOTIDE SEQUENCE [LARGE SCALE GENOMIC DNA]</scope>
    <source>
        <strain evidence="2 3">SIID29052-01</strain>
    </source>
</reference>
<evidence type="ECO:0000313" key="3">
    <source>
        <dbReference type="Proteomes" id="UP000494245"/>
    </source>
</evidence>